<dbReference type="PANTHER" id="PTHR16294:SF6">
    <property type="entry name" value="DYNAMIN N-TERMINAL DOMAIN-CONTAINING PROTEIN"/>
    <property type="match status" value="1"/>
</dbReference>
<dbReference type="Proteomes" id="UP000504634">
    <property type="component" value="Unplaced"/>
</dbReference>
<dbReference type="GeneID" id="115633899"/>
<dbReference type="AlphaFoldDB" id="A0A6J2UFQ5"/>
<comment type="similarity">
    <text evidence="1">Belongs to the dysbindin family.</text>
</comment>
<accession>A0A6J2UFQ5</accession>
<dbReference type="RefSeq" id="XP_030387264.1">
    <property type="nucleotide sequence ID" value="XM_030531404.1"/>
</dbReference>
<dbReference type="CTD" id="40052"/>
<dbReference type="PANTHER" id="PTHR16294">
    <property type="entry name" value="DYSTROBREVIN BINDING PROTEIN 1 DYSBINDIN"/>
    <property type="match status" value="1"/>
</dbReference>
<evidence type="ECO:0000313" key="3">
    <source>
        <dbReference type="Proteomes" id="UP000504634"/>
    </source>
</evidence>
<sequence>MFGSLKKKFSAAIQEGMVISESLQQQYQKRVSAATTPTTAPNLLNESFFASRGSSLSLNSQLTDGVPTHLNMAAGCNLLAKYEGDWEQIHAANEDNAARSAAVATQIASVEAKASAQRITITDLNTCLAGIPKLVEKLKASALTLRAVEDEAEQMEKELEKLEDLCEECELQEFILEKHFEKNAYKQMKINQLEHYRQKIASQHQVKIRTHEDRLRQLQKERQAVFEDAFRGDLEEYKQHGQLTKIETTTLPTKKLELEEVVLEPNDIESKDALEKFLNG</sequence>
<protein>
    <submittedName>
        <fullName evidence="4">Dysbindin protein homolog</fullName>
    </submittedName>
</protein>
<reference evidence="4" key="1">
    <citation type="submission" date="2025-08" db="UniProtKB">
        <authorList>
            <consortium name="RefSeq"/>
        </authorList>
    </citation>
    <scope>IDENTIFICATION</scope>
    <source>
        <strain evidence="4">11010-0011.00</strain>
        <tissue evidence="4">Whole body</tissue>
    </source>
</reference>
<name>A0A6J2UFQ5_DROLE</name>
<dbReference type="GO" id="GO:0005737">
    <property type="term" value="C:cytoplasm"/>
    <property type="evidence" value="ECO:0007669"/>
    <property type="project" value="InterPro"/>
</dbReference>
<dbReference type="OrthoDB" id="2445127at2759"/>
<gene>
    <name evidence="4" type="primary">LOC115633899</name>
</gene>
<feature type="coiled-coil region" evidence="2">
    <location>
        <begin position="201"/>
        <end position="228"/>
    </location>
</feature>
<evidence type="ECO:0000256" key="1">
    <source>
        <dbReference type="ARBA" id="ARBA00008686"/>
    </source>
</evidence>
<proteinExistence type="inferred from homology"/>
<evidence type="ECO:0000256" key="2">
    <source>
        <dbReference type="SAM" id="Coils"/>
    </source>
</evidence>
<keyword evidence="3" id="KW-1185">Reference proteome</keyword>
<evidence type="ECO:0000313" key="4">
    <source>
        <dbReference type="RefSeq" id="XP_030387264.1"/>
    </source>
</evidence>
<dbReference type="InterPro" id="IPR007531">
    <property type="entry name" value="Dysbindin"/>
</dbReference>
<organism evidence="3 4">
    <name type="scientific">Drosophila lebanonensis</name>
    <name type="common">Fruit fly</name>
    <name type="synonym">Scaptodrosophila lebanonensis</name>
    <dbReference type="NCBI Taxonomy" id="7225"/>
    <lineage>
        <taxon>Eukaryota</taxon>
        <taxon>Metazoa</taxon>
        <taxon>Ecdysozoa</taxon>
        <taxon>Arthropoda</taxon>
        <taxon>Hexapoda</taxon>
        <taxon>Insecta</taxon>
        <taxon>Pterygota</taxon>
        <taxon>Neoptera</taxon>
        <taxon>Endopterygota</taxon>
        <taxon>Diptera</taxon>
        <taxon>Brachycera</taxon>
        <taxon>Muscomorpha</taxon>
        <taxon>Ephydroidea</taxon>
        <taxon>Drosophilidae</taxon>
        <taxon>Scaptodrosophila</taxon>
    </lineage>
</organism>
<keyword evidence="2" id="KW-0175">Coiled coil</keyword>
<feature type="coiled-coil region" evidence="2">
    <location>
        <begin position="138"/>
        <end position="172"/>
    </location>
</feature>